<organism evidence="11 12">
    <name type="scientific">Ascobolus immersus RN42</name>
    <dbReference type="NCBI Taxonomy" id="1160509"/>
    <lineage>
        <taxon>Eukaryota</taxon>
        <taxon>Fungi</taxon>
        <taxon>Dikarya</taxon>
        <taxon>Ascomycota</taxon>
        <taxon>Pezizomycotina</taxon>
        <taxon>Pezizomycetes</taxon>
        <taxon>Pezizales</taxon>
        <taxon>Ascobolaceae</taxon>
        <taxon>Ascobolus</taxon>
    </lineage>
</organism>
<comment type="similarity">
    <text evidence="1 8">Belongs to the WD repeat EIF2A family.</text>
</comment>
<evidence type="ECO:0000256" key="4">
    <source>
        <dbReference type="ARBA" id="ARBA00022574"/>
    </source>
</evidence>
<feature type="compositionally biased region" description="Low complexity" evidence="9">
    <location>
        <begin position="429"/>
        <end position="438"/>
    </location>
</feature>
<dbReference type="SUPFAM" id="SSF82171">
    <property type="entry name" value="DPP6 N-terminal domain-like"/>
    <property type="match status" value="1"/>
</dbReference>
<reference evidence="11 12" key="1">
    <citation type="journal article" date="2018" name="Nat. Ecol. Evol.">
        <title>Pezizomycetes genomes reveal the molecular basis of ectomycorrhizal truffle lifestyle.</title>
        <authorList>
            <person name="Murat C."/>
            <person name="Payen T."/>
            <person name="Noel B."/>
            <person name="Kuo A."/>
            <person name="Morin E."/>
            <person name="Chen J."/>
            <person name="Kohler A."/>
            <person name="Krizsan K."/>
            <person name="Balestrini R."/>
            <person name="Da Silva C."/>
            <person name="Montanini B."/>
            <person name="Hainaut M."/>
            <person name="Levati E."/>
            <person name="Barry K.W."/>
            <person name="Belfiori B."/>
            <person name="Cichocki N."/>
            <person name="Clum A."/>
            <person name="Dockter R.B."/>
            <person name="Fauchery L."/>
            <person name="Guy J."/>
            <person name="Iotti M."/>
            <person name="Le Tacon F."/>
            <person name="Lindquist E.A."/>
            <person name="Lipzen A."/>
            <person name="Malagnac F."/>
            <person name="Mello A."/>
            <person name="Molinier V."/>
            <person name="Miyauchi S."/>
            <person name="Poulain J."/>
            <person name="Riccioni C."/>
            <person name="Rubini A."/>
            <person name="Sitrit Y."/>
            <person name="Splivallo R."/>
            <person name="Traeger S."/>
            <person name="Wang M."/>
            <person name="Zifcakova L."/>
            <person name="Wipf D."/>
            <person name="Zambonelli A."/>
            <person name="Paolocci F."/>
            <person name="Nowrousian M."/>
            <person name="Ottonello S."/>
            <person name="Baldrian P."/>
            <person name="Spatafora J.W."/>
            <person name="Henrissat B."/>
            <person name="Nagy L.G."/>
            <person name="Aury J.M."/>
            <person name="Wincker P."/>
            <person name="Grigoriev I.V."/>
            <person name="Bonfante P."/>
            <person name="Martin F.M."/>
        </authorList>
    </citation>
    <scope>NUCLEOTIDE SEQUENCE [LARGE SCALE GENOMIC DNA]</scope>
    <source>
        <strain evidence="11 12">RN42</strain>
    </source>
</reference>
<sequence>MASLSTQFAFRTQKNVGLVGAAPSYGPISGSNFPAAGTYRCANYSPNGKYFAYAGVEDVKIVNPDDGSIVGSIPAPNVHDLYFSPRGTYITTWERTSKQEDGNATKNFKIWRTETAELVNAFVQKNINPLNFQYTYDEKYCARAVTNEIQFFESDKLNTVWGHLRLEGVTDFALSPGKNYAVACFVAERKGMPAMVRTYTVPDFANHTTTKSFFKADKVTLSWNKLGTSVLVLTQTEVDKTGKSYYGETNLYLMTPAQGFDCRVTLDKDGPIHDVSWSPNSLEFGVVYGYMPAKTTLFNKMGNAIQSLPLGPRNTILFSPHGRFVAVAGFGNLQGQMDIYDRDKNMTKITTIEASNASVCEWSPDGQHILTATTSPRLRVDNGVKIWHYTGPLQFCEELDELYNVYWRPQPLESFPLSNPLPKAPVAHASAANHVSAKPAAKPAGAYRPPHARGSATPLLFKREDEGGSAHQNGNFAAANGGANGFGKNRRREVPGAAPAEVPGAAPGGGVSLVGVDGDAALSKSALKNKKKREAAKRAKEQGEAEGAQSGKSGNGNGNGNQNGANGEQREPRDGRSNNERRRQDHRSRSRHPSDRRSKSRNNADRNGGGNGNGAGNGGGNGGAPTPAPRDPTRLSPHTIAAANLAAPEGPLSPSPDEKKKRALHKKLRAIEELKMRQASGEKLEDTQVKKIATEAEIRRELDKLGGA</sequence>
<dbReference type="InterPro" id="IPR015943">
    <property type="entry name" value="WD40/YVTN_repeat-like_dom_sf"/>
</dbReference>
<dbReference type="PANTHER" id="PTHR13227:SF0">
    <property type="entry name" value="EUKARYOTIC TRANSLATION INITIATION FACTOR 2A"/>
    <property type="match status" value="1"/>
</dbReference>
<dbReference type="Gene3D" id="2.130.10.10">
    <property type="entry name" value="YVTN repeat-like/Quinoprotein amine dehydrogenase"/>
    <property type="match status" value="2"/>
</dbReference>
<evidence type="ECO:0000256" key="5">
    <source>
        <dbReference type="ARBA" id="ARBA00022737"/>
    </source>
</evidence>
<evidence type="ECO:0000313" key="12">
    <source>
        <dbReference type="Proteomes" id="UP000275078"/>
    </source>
</evidence>
<dbReference type="GO" id="GO:0022627">
    <property type="term" value="C:cytosolic small ribosomal subunit"/>
    <property type="evidence" value="ECO:0007669"/>
    <property type="project" value="TreeGrafter"/>
</dbReference>
<accession>A0A3N4HK03</accession>
<name>A0A3N4HK03_ASCIM</name>
<evidence type="ECO:0000256" key="6">
    <source>
        <dbReference type="ARBA" id="ARBA00022845"/>
    </source>
</evidence>
<comment type="function">
    <text evidence="8">Functions in the early steps of protein synthesis of a small number of specific mRNAs. Acts by directing the binding of methionyl-tRNAi to 40S ribosomal subunits. In contrast to the eIF-2 complex, it binds methionyl-tRNAi to 40S subunits in a codon-dependent manner, whereas the eIF-2 complex binds methionyl-tRNAi to 40S subunits in a GTP-dependent manner.</text>
</comment>
<dbReference type="OrthoDB" id="2194683at2759"/>
<dbReference type="InterPro" id="IPR013979">
    <property type="entry name" value="TIF_beta_prop-like"/>
</dbReference>
<dbReference type="AlphaFoldDB" id="A0A3N4HK03"/>
<evidence type="ECO:0000256" key="7">
    <source>
        <dbReference type="ARBA" id="ARBA00022917"/>
    </source>
</evidence>
<dbReference type="InterPro" id="IPR011387">
    <property type="entry name" value="TIF2A"/>
</dbReference>
<keyword evidence="4" id="KW-0853">WD repeat</keyword>
<feature type="compositionally biased region" description="Basic and acidic residues" evidence="9">
    <location>
        <begin position="568"/>
        <end position="583"/>
    </location>
</feature>
<evidence type="ECO:0000256" key="8">
    <source>
        <dbReference type="PIRNR" id="PIRNR017222"/>
    </source>
</evidence>
<keyword evidence="6 8" id="KW-0810">Translation regulation</keyword>
<evidence type="ECO:0000259" key="10">
    <source>
        <dbReference type="Pfam" id="PF08662"/>
    </source>
</evidence>
<dbReference type="EMBL" id="ML119828">
    <property type="protein sequence ID" value="RPA73236.1"/>
    <property type="molecule type" value="Genomic_DNA"/>
</dbReference>
<keyword evidence="5" id="KW-0677">Repeat</keyword>
<dbReference type="PANTHER" id="PTHR13227">
    <property type="entry name" value="EUKARYOTIC TRANSLATION INITIATION FACTOR 2A"/>
    <property type="match status" value="1"/>
</dbReference>
<dbReference type="Pfam" id="PF08662">
    <property type="entry name" value="eIF2A"/>
    <property type="match status" value="1"/>
</dbReference>
<feature type="region of interest" description="Disordered" evidence="9">
    <location>
        <begin position="429"/>
        <end position="507"/>
    </location>
</feature>
<protein>
    <recommendedName>
        <fullName evidence="2 8">Eukaryotic translation initiation factor 2A</fullName>
        <shortName evidence="8">eIF-2A</shortName>
    </recommendedName>
</protein>
<evidence type="ECO:0000256" key="9">
    <source>
        <dbReference type="SAM" id="MobiDB-lite"/>
    </source>
</evidence>
<dbReference type="GO" id="GO:0043022">
    <property type="term" value="F:ribosome binding"/>
    <property type="evidence" value="ECO:0007669"/>
    <property type="project" value="UniProtKB-UniRule"/>
</dbReference>
<dbReference type="PIRSF" id="PIRSF017222">
    <property type="entry name" value="eIF2A"/>
    <property type="match status" value="1"/>
</dbReference>
<feature type="compositionally biased region" description="Low complexity" evidence="9">
    <location>
        <begin position="495"/>
        <end position="505"/>
    </location>
</feature>
<evidence type="ECO:0000256" key="2">
    <source>
        <dbReference type="ARBA" id="ARBA00013819"/>
    </source>
</evidence>
<dbReference type="GO" id="GO:0000049">
    <property type="term" value="F:tRNA binding"/>
    <property type="evidence" value="ECO:0007669"/>
    <property type="project" value="UniProtKB-UniRule"/>
</dbReference>
<proteinExistence type="inferred from homology"/>
<dbReference type="Proteomes" id="UP000275078">
    <property type="component" value="Unassembled WGS sequence"/>
</dbReference>
<evidence type="ECO:0000256" key="1">
    <source>
        <dbReference type="ARBA" id="ARBA00009573"/>
    </source>
</evidence>
<evidence type="ECO:0000256" key="3">
    <source>
        <dbReference type="ARBA" id="ARBA00022540"/>
    </source>
</evidence>
<dbReference type="GO" id="GO:0003729">
    <property type="term" value="F:mRNA binding"/>
    <property type="evidence" value="ECO:0007669"/>
    <property type="project" value="TreeGrafter"/>
</dbReference>
<keyword evidence="3 8" id="KW-0396">Initiation factor</keyword>
<dbReference type="FunFam" id="2.130.10.10:FF:000596">
    <property type="entry name" value="Eukaryotic translation initiation factor 2A"/>
    <property type="match status" value="1"/>
</dbReference>
<dbReference type="STRING" id="1160509.A0A3N4HK03"/>
<dbReference type="GO" id="GO:0006417">
    <property type="term" value="P:regulation of translation"/>
    <property type="evidence" value="ECO:0007669"/>
    <property type="project" value="UniProtKB-KW"/>
</dbReference>
<gene>
    <name evidence="11" type="ORF">BJ508DRAFT_419116</name>
</gene>
<feature type="compositionally biased region" description="Gly residues" evidence="9">
    <location>
        <begin position="607"/>
        <end position="623"/>
    </location>
</feature>
<keyword evidence="7 8" id="KW-0648">Protein biosynthesis</keyword>
<dbReference type="GO" id="GO:0003743">
    <property type="term" value="F:translation initiation factor activity"/>
    <property type="evidence" value="ECO:0007669"/>
    <property type="project" value="UniProtKB-UniRule"/>
</dbReference>
<feature type="domain" description="Translation initiation factor beta propellor-like" evidence="10">
    <location>
        <begin position="211"/>
        <end position="405"/>
    </location>
</feature>
<keyword evidence="12" id="KW-1185">Reference proteome</keyword>
<feature type="region of interest" description="Disordered" evidence="9">
    <location>
        <begin position="525"/>
        <end position="664"/>
    </location>
</feature>
<evidence type="ECO:0000313" key="11">
    <source>
        <dbReference type="EMBL" id="RPA73236.1"/>
    </source>
</evidence>